<evidence type="ECO:0000313" key="11">
    <source>
        <dbReference type="Proteomes" id="UP001597347"/>
    </source>
</evidence>
<dbReference type="InterPro" id="IPR027359">
    <property type="entry name" value="Volt_channel_dom_sf"/>
</dbReference>
<dbReference type="PANTHER" id="PTHR11537">
    <property type="entry name" value="VOLTAGE-GATED POTASSIUM CHANNEL"/>
    <property type="match status" value="1"/>
</dbReference>
<evidence type="ECO:0000313" key="10">
    <source>
        <dbReference type="EMBL" id="MFD1721897.1"/>
    </source>
</evidence>
<dbReference type="SUPFAM" id="SSF81324">
    <property type="entry name" value="Voltage-gated potassium channels"/>
    <property type="match status" value="1"/>
</dbReference>
<evidence type="ECO:0000256" key="3">
    <source>
        <dbReference type="ARBA" id="ARBA00022692"/>
    </source>
</evidence>
<keyword evidence="2" id="KW-0813">Transport</keyword>
<feature type="domain" description="Potassium channel" evidence="9">
    <location>
        <begin position="129"/>
        <end position="200"/>
    </location>
</feature>
<keyword evidence="6 8" id="KW-0472">Membrane</keyword>
<dbReference type="InterPro" id="IPR013099">
    <property type="entry name" value="K_chnl_dom"/>
</dbReference>
<evidence type="ECO:0000259" key="9">
    <source>
        <dbReference type="Pfam" id="PF07885"/>
    </source>
</evidence>
<dbReference type="Gene3D" id="1.20.5.110">
    <property type="match status" value="1"/>
</dbReference>
<dbReference type="RefSeq" id="WP_377934541.1">
    <property type="nucleotide sequence ID" value="NZ_JBHUEA010000014.1"/>
</dbReference>
<keyword evidence="5" id="KW-0406">Ion transport</keyword>
<dbReference type="Gene3D" id="1.20.120.350">
    <property type="entry name" value="Voltage-gated potassium channels. Chain C"/>
    <property type="match status" value="1"/>
</dbReference>
<comment type="subcellular location">
    <subcellularLocation>
        <location evidence="1">Membrane</location>
        <topology evidence="1">Multi-pass membrane protein</topology>
    </subcellularLocation>
</comment>
<comment type="caution">
    <text evidence="10">The sequence shown here is derived from an EMBL/GenBank/DDBJ whole genome shotgun (WGS) entry which is preliminary data.</text>
</comment>
<keyword evidence="3 8" id="KW-0812">Transmembrane</keyword>
<evidence type="ECO:0000256" key="4">
    <source>
        <dbReference type="ARBA" id="ARBA00022989"/>
    </source>
</evidence>
<protein>
    <submittedName>
        <fullName evidence="10">Potassium channel family protein</fullName>
    </submittedName>
</protein>
<sequence length="237" mass="25553">MDQDRWRRLSEWPLLGAALVYLAAYSLQVLLPSDRGLEAVLGVVVWVVWAVFLVDYLANLWLAERRLQWFLRHPFDLLTVALPWLRPLRLLVLLRSAMALAKSRAVNLVGGGTLAIAGSGAALVVYVGALAEYSAEHDAPGASIRSFGDALWWAIETVTTVGYGDYTPVTVGGRIIATGVMITGIALIGAVTASLAAWVAQAAVAQQTAARTPRGTEADLHAEIAELRRRLEAAGRE</sequence>
<evidence type="ECO:0000256" key="6">
    <source>
        <dbReference type="ARBA" id="ARBA00023136"/>
    </source>
</evidence>
<dbReference type="Proteomes" id="UP001597347">
    <property type="component" value="Unassembled WGS sequence"/>
</dbReference>
<organism evidence="10 11">
    <name type="scientific">Amnibacterium endophyticum</name>
    <dbReference type="NCBI Taxonomy" id="2109337"/>
    <lineage>
        <taxon>Bacteria</taxon>
        <taxon>Bacillati</taxon>
        <taxon>Actinomycetota</taxon>
        <taxon>Actinomycetes</taxon>
        <taxon>Micrococcales</taxon>
        <taxon>Microbacteriaceae</taxon>
        <taxon>Amnibacterium</taxon>
    </lineage>
</organism>
<keyword evidence="4 8" id="KW-1133">Transmembrane helix</keyword>
<keyword evidence="11" id="KW-1185">Reference proteome</keyword>
<proteinExistence type="predicted"/>
<gene>
    <name evidence="10" type="ORF">ACFSBI_10065</name>
</gene>
<dbReference type="EMBL" id="JBHUEA010000014">
    <property type="protein sequence ID" value="MFD1721897.1"/>
    <property type="molecule type" value="Genomic_DNA"/>
</dbReference>
<feature type="transmembrane region" description="Helical" evidence="8">
    <location>
        <begin position="105"/>
        <end position="129"/>
    </location>
</feature>
<evidence type="ECO:0000256" key="8">
    <source>
        <dbReference type="SAM" id="Phobius"/>
    </source>
</evidence>
<dbReference type="Pfam" id="PF07885">
    <property type="entry name" value="Ion_trans_2"/>
    <property type="match status" value="1"/>
</dbReference>
<evidence type="ECO:0000256" key="1">
    <source>
        <dbReference type="ARBA" id="ARBA00004141"/>
    </source>
</evidence>
<dbReference type="PRINTS" id="PR00169">
    <property type="entry name" value="KCHANNEL"/>
</dbReference>
<evidence type="ECO:0000256" key="7">
    <source>
        <dbReference type="ARBA" id="ARBA00023303"/>
    </source>
</evidence>
<dbReference type="PANTHER" id="PTHR11537:SF254">
    <property type="entry name" value="POTASSIUM VOLTAGE-GATED CHANNEL PROTEIN SHAB"/>
    <property type="match status" value="1"/>
</dbReference>
<evidence type="ECO:0000256" key="2">
    <source>
        <dbReference type="ARBA" id="ARBA00022448"/>
    </source>
</evidence>
<feature type="transmembrane region" description="Helical" evidence="8">
    <location>
        <begin position="175"/>
        <end position="200"/>
    </location>
</feature>
<name>A0ABW4LFQ5_9MICO</name>
<feature type="transmembrane region" description="Helical" evidence="8">
    <location>
        <begin position="12"/>
        <end position="31"/>
    </location>
</feature>
<dbReference type="Gene3D" id="1.10.287.70">
    <property type="match status" value="1"/>
</dbReference>
<dbReference type="GO" id="GO:0034220">
    <property type="term" value="P:monoatomic ion transmembrane transport"/>
    <property type="evidence" value="ECO:0007669"/>
    <property type="project" value="UniProtKB-KW"/>
</dbReference>
<keyword evidence="7 10" id="KW-0407">Ion channel</keyword>
<feature type="transmembrane region" description="Helical" evidence="8">
    <location>
        <begin position="43"/>
        <end position="62"/>
    </location>
</feature>
<reference evidence="11" key="1">
    <citation type="journal article" date="2019" name="Int. J. Syst. Evol. Microbiol.">
        <title>The Global Catalogue of Microorganisms (GCM) 10K type strain sequencing project: providing services to taxonomists for standard genome sequencing and annotation.</title>
        <authorList>
            <consortium name="The Broad Institute Genomics Platform"/>
            <consortium name="The Broad Institute Genome Sequencing Center for Infectious Disease"/>
            <person name="Wu L."/>
            <person name="Ma J."/>
        </authorList>
    </citation>
    <scope>NUCLEOTIDE SEQUENCE [LARGE SCALE GENOMIC DNA]</scope>
    <source>
        <strain evidence="11">CGMCC 1.12471</strain>
    </source>
</reference>
<accession>A0ABW4LFQ5</accession>
<dbReference type="InterPro" id="IPR028325">
    <property type="entry name" value="VG_K_chnl"/>
</dbReference>
<evidence type="ECO:0000256" key="5">
    <source>
        <dbReference type="ARBA" id="ARBA00023065"/>
    </source>
</evidence>